<protein>
    <submittedName>
        <fullName evidence="1">Uncharacterized protein</fullName>
    </submittedName>
</protein>
<keyword evidence="2" id="KW-1185">Reference proteome</keyword>
<proteinExistence type="predicted"/>
<name>A0A151QXC0_CAJCA</name>
<organism evidence="1 2">
    <name type="scientific">Cajanus cajan</name>
    <name type="common">Pigeon pea</name>
    <name type="synonym">Cajanus indicus</name>
    <dbReference type="NCBI Taxonomy" id="3821"/>
    <lineage>
        <taxon>Eukaryota</taxon>
        <taxon>Viridiplantae</taxon>
        <taxon>Streptophyta</taxon>
        <taxon>Embryophyta</taxon>
        <taxon>Tracheophyta</taxon>
        <taxon>Spermatophyta</taxon>
        <taxon>Magnoliopsida</taxon>
        <taxon>eudicotyledons</taxon>
        <taxon>Gunneridae</taxon>
        <taxon>Pentapetalae</taxon>
        <taxon>rosids</taxon>
        <taxon>fabids</taxon>
        <taxon>Fabales</taxon>
        <taxon>Fabaceae</taxon>
        <taxon>Papilionoideae</taxon>
        <taxon>50 kb inversion clade</taxon>
        <taxon>NPAAA clade</taxon>
        <taxon>indigoferoid/millettioid clade</taxon>
        <taxon>Phaseoleae</taxon>
        <taxon>Cajanus</taxon>
    </lineage>
</organism>
<reference evidence="1" key="1">
    <citation type="journal article" date="2012" name="Nat. Biotechnol.">
        <title>Draft genome sequence of pigeonpea (Cajanus cajan), an orphan legume crop of resource-poor farmers.</title>
        <authorList>
            <person name="Varshney R.K."/>
            <person name="Chen W."/>
            <person name="Li Y."/>
            <person name="Bharti A.K."/>
            <person name="Saxena R.K."/>
            <person name="Schlueter J.A."/>
            <person name="Donoghue M.T."/>
            <person name="Azam S."/>
            <person name="Fan G."/>
            <person name="Whaley A.M."/>
            <person name="Farmer A.D."/>
            <person name="Sheridan J."/>
            <person name="Iwata A."/>
            <person name="Tuteja R."/>
            <person name="Penmetsa R.V."/>
            <person name="Wu W."/>
            <person name="Upadhyaya H.D."/>
            <person name="Yang S.P."/>
            <person name="Shah T."/>
            <person name="Saxena K.B."/>
            <person name="Michael T."/>
            <person name="McCombie W.R."/>
            <person name="Yang B."/>
            <person name="Zhang G."/>
            <person name="Yang H."/>
            <person name="Wang J."/>
            <person name="Spillane C."/>
            <person name="Cook D.R."/>
            <person name="May G.D."/>
            <person name="Xu X."/>
            <person name="Jackson S.A."/>
        </authorList>
    </citation>
    <scope>NUCLEOTIDE SEQUENCE [LARGE SCALE GENOMIC DNA]</scope>
</reference>
<dbReference type="EMBL" id="KQ484485">
    <property type="protein sequence ID" value="KYP34916.1"/>
    <property type="molecule type" value="Genomic_DNA"/>
</dbReference>
<dbReference type="Proteomes" id="UP000075243">
    <property type="component" value="Unassembled WGS sequence"/>
</dbReference>
<evidence type="ECO:0000313" key="1">
    <source>
        <dbReference type="EMBL" id="KYP34916.1"/>
    </source>
</evidence>
<dbReference type="AlphaFoldDB" id="A0A151QXC0"/>
<sequence length="61" mass="7135">MNIFLLPYSLIEELEKKILNSLWWGSKTNQVKGINWLRWVMPAIKKEFGGLGFRSLSQHST</sequence>
<evidence type="ECO:0000313" key="2">
    <source>
        <dbReference type="Proteomes" id="UP000075243"/>
    </source>
</evidence>
<dbReference type="Gramene" id="C.cajan_45279.t">
    <property type="protein sequence ID" value="C.cajan_45279.t.cds1"/>
    <property type="gene ID" value="C.cajan_45279"/>
</dbReference>
<gene>
    <name evidence="1" type="ORF">KK1_044073</name>
</gene>
<accession>A0A151QXC0</accession>